<dbReference type="RefSeq" id="XP_044561781.1">
    <property type="nucleotide sequence ID" value="XM_044707057.1"/>
</dbReference>
<evidence type="ECO:0000256" key="1">
    <source>
        <dbReference type="SAM" id="MobiDB-lite"/>
    </source>
</evidence>
<keyword evidence="4" id="KW-1185">Reference proteome</keyword>
<keyword evidence="2" id="KW-1133">Transmembrane helix</keyword>
<proteinExistence type="predicted"/>
<evidence type="ECO:0000313" key="3">
    <source>
        <dbReference type="EMBL" id="KAF0977068.1"/>
    </source>
</evidence>
<dbReference type="EMBL" id="VFQX01000035">
    <property type="protein sequence ID" value="KAF0977068.1"/>
    <property type="molecule type" value="Genomic_DNA"/>
</dbReference>
<feature type="compositionally biased region" description="Low complexity" evidence="1">
    <location>
        <begin position="34"/>
        <end position="63"/>
    </location>
</feature>
<organism evidence="3 4">
    <name type="scientific">Naegleria fowleri</name>
    <name type="common">Brain eating amoeba</name>
    <dbReference type="NCBI Taxonomy" id="5763"/>
    <lineage>
        <taxon>Eukaryota</taxon>
        <taxon>Discoba</taxon>
        <taxon>Heterolobosea</taxon>
        <taxon>Tetramitia</taxon>
        <taxon>Eutetramitia</taxon>
        <taxon>Vahlkampfiidae</taxon>
        <taxon>Naegleria</taxon>
    </lineage>
</organism>
<feature type="transmembrane region" description="Helical" evidence="2">
    <location>
        <begin position="73"/>
        <end position="91"/>
    </location>
</feature>
<feature type="region of interest" description="Disordered" evidence="1">
    <location>
        <begin position="13"/>
        <end position="63"/>
    </location>
</feature>
<keyword evidence="2" id="KW-0472">Membrane</keyword>
<dbReference type="AlphaFoldDB" id="A0A6A5BSP2"/>
<evidence type="ECO:0000256" key="2">
    <source>
        <dbReference type="SAM" id="Phobius"/>
    </source>
</evidence>
<dbReference type="VEuPathDB" id="AmoebaDB:FDP41_003721"/>
<dbReference type="GeneID" id="68110939"/>
<feature type="compositionally biased region" description="Pro residues" evidence="1">
    <location>
        <begin position="15"/>
        <end position="33"/>
    </location>
</feature>
<gene>
    <name evidence="3" type="ORF">FDP41_003721</name>
</gene>
<protein>
    <submittedName>
        <fullName evidence="3">Uncharacterized protein</fullName>
    </submittedName>
</protein>
<dbReference type="Proteomes" id="UP000444721">
    <property type="component" value="Unassembled WGS sequence"/>
</dbReference>
<reference evidence="3 4" key="1">
    <citation type="journal article" date="2019" name="Sci. Rep.">
        <title>Nanopore sequencing improves the draft genome of the human pathogenic amoeba Naegleria fowleri.</title>
        <authorList>
            <person name="Liechti N."/>
            <person name="Schurch N."/>
            <person name="Bruggmann R."/>
            <person name="Wittwer M."/>
        </authorList>
    </citation>
    <scope>NUCLEOTIDE SEQUENCE [LARGE SCALE GENOMIC DNA]</scope>
    <source>
        <strain evidence="3 4">ATCC 30894</strain>
    </source>
</reference>
<sequence length="96" mass="10381">MYNVNCTKTPSYLIPVPPVTPPPTPPTPSPSVKPKPSLSNVKPNPSSVVKPSNSMKNVSSDATWNNENAGGNWWWRMIALLCGLVLIGMIGKRPMP</sequence>
<comment type="caution">
    <text evidence="3">The sequence shown here is derived from an EMBL/GenBank/DDBJ whole genome shotgun (WGS) entry which is preliminary data.</text>
</comment>
<keyword evidence="2" id="KW-0812">Transmembrane</keyword>
<accession>A0A6A5BSP2</accession>
<evidence type="ECO:0000313" key="4">
    <source>
        <dbReference type="Proteomes" id="UP000444721"/>
    </source>
</evidence>
<name>A0A6A5BSP2_NAEFO</name>